<keyword evidence="4 7" id="KW-0805">Transcription regulation</keyword>
<dbReference type="GO" id="GO:0003700">
    <property type="term" value="F:DNA-binding transcription factor activity"/>
    <property type="evidence" value="ECO:0007669"/>
    <property type="project" value="UniProtKB-UniRule"/>
</dbReference>
<keyword evidence="5 7" id="KW-0238">DNA-binding</keyword>
<dbReference type="GO" id="GO:0009295">
    <property type="term" value="C:nucleoid"/>
    <property type="evidence" value="ECO:0007669"/>
    <property type="project" value="UniProtKB-SubCell"/>
</dbReference>
<evidence type="ECO:0000256" key="7">
    <source>
        <dbReference type="HAMAP-Rule" id="MF_01008"/>
    </source>
</evidence>
<evidence type="ECO:0000256" key="5">
    <source>
        <dbReference type="ARBA" id="ARBA00023125"/>
    </source>
</evidence>
<keyword evidence="6 7" id="KW-0804">Transcription</keyword>
<keyword evidence="9" id="KW-0132">Cell division</keyword>
<dbReference type="GO" id="GO:0005737">
    <property type="term" value="C:cytoplasm"/>
    <property type="evidence" value="ECO:0007669"/>
    <property type="project" value="UniProtKB-UniRule"/>
</dbReference>
<dbReference type="SUPFAM" id="SSF89447">
    <property type="entry name" value="AbrB/MazE/MraZ-like"/>
    <property type="match status" value="1"/>
</dbReference>
<evidence type="ECO:0000256" key="4">
    <source>
        <dbReference type="ARBA" id="ARBA00023015"/>
    </source>
</evidence>
<keyword evidence="3" id="KW-0677">Repeat</keyword>
<dbReference type="InterPro" id="IPR035644">
    <property type="entry name" value="MraZ_C"/>
</dbReference>
<feature type="domain" description="SpoVT-AbrB" evidence="8">
    <location>
        <begin position="5"/>
        <end position="52"/>
    </location>
</feature>
<dbReference type="OrthoDB" id="9807753at2"/>
<dbReference type="HAMAP" id="MF_01008">
    <property type="entry name" value="MraZ"/>
    <property type="match status" value="1"/>
</dbReference>
<dbReference type="Pfam" id="PF02381">
    <property type="entry name" value="MraZ"/>
    <property type="match status" value="2"/>
</dbReference>
<keyword evidence="10" id="KW-1185">Reference proteome</keyword>
<dbReference type="InterPro" id="IPR007159">
    <property type="entry name" value="SpoVT-AbrB_dom"/>
</dbReference>
<reference evidence="9 10" key="1">
    <citation type="submission" date="2016-11" db="EMBL/GenBank/DDBJ databases">
        <title>Mixed transmission modes and dynamic genome evolution in an obligate animal-bacterial symbiosis.</title>
        <authorList>
            <person name="Russell S.L."/>
            <person name="Corbett-Detig R.B."/>
            <person name="Cavanaugh C.M."/>
        </authorList>
    </citation>
    <scope>NUCLEOTIDE SEQUENCE [LARGE SCALE GENOMIC DNA]</scope>
    <source>
        <strain evidence="9">Sveles-Q1</strain>
    </source>
</reference>
<evidence type="ECO:0000256" key="2">
    <source>
        <dbReference type="ARBA" id="ARBA00022490"/>
    </source>
</evidence>
<dbReference type="PANTHER" id="PTHR34701:SF1">
    <property type="entry name" value="TRANSCRIPTIONAL REGULATOR MRAZ"/>
    <property type="match status" value="1"/>
</dbReference>
<dbReference type="GO" id="GO:2000143">
    <property type="term" value="P:negative regulation of DNA-templated transcription initiation"/>
    <property type="evidence" value="ECO:0007669"/>
    <property type="project" value="TreeGrafter"/>
</dbReference>
<organism evidence="9 10">
    <name type="scientific">Solemya pervernicosa gill symbiont</name>
    <dbReference type="NCBI Taxonomy" id="642797"/>
    <lineage>
        <taxon>Bacteria</taxon>
        <taxon>Pseudomonadati</taxon>
        <taxon>Pseudomonadota</taxon>
        <taxon>Gammaproteobacteria</taxon>
        <taxon>sulfur-oxidizing symbionts</taxon>
    </lineage>
</organism>
<comment type="subunit">
    <text evidence="7">Forms oligomers.</text>
</comment>
<dbReference type="InterPro" id="IPR035642">
    <property type="entry name" value="MraZ_N"/>
</dbReference>
<dbReference type="InterPro" id="IPR020603">
    <property type="entry name" value="MraZ_dom"/>
</dbReference>
<protein>
    <recommendedName>
        <fullName evidence="1 7">Transcriptional regulator MraZ</fullName>
    </recommendedName>
</protein>
<dbReference type="InterPro" id="IPR037914">
    <property type="entry name" value="SpoVT-AbrB_sf"/>
</dbReference>
<accession>A0A1T2L9Y1</accession>
<sequence length="152" mass="17597">MFRGVNNLNLDAKGRMAVPTRYRERIRDLSAGQMVVTIDTDERCLLLYPLPVWEEIERKLDALPSFNRQARRVQRLLIGHATECEMDGQGRLLLPPPLREFAVMDKKVVLIGQGKKFELWDEQSWSERRNSWLDEDDGDDMALPADLESLSL</sequence>
<dbReference type="InterPro" id="IPR038619">
    <property type="entry name" value="MraZ_sf"/>
</dbReference>
<proteinExistence type="inferred from homology"/>
<keyword evidence="9" id="KW-0131">Cell cycle</keyword>
<dbReference type="Gene3D" id="3.40.1550.20">
    <property type="entry name" value="Transcriptional regulator MraZ domain"/>
    <property type="match status" value="1"/>
</dbReference>
<dbReference type="Proteomes" id="UP000191110">
    <property type="component" value="Unassembled WGS sequence"/>
</dbReference>
<keyword evidence="2 7" id="KW-0963">Cytoplasm</keyword>
<dbReference type="InterPro" id="IPR003444">
    <property type="entry name" value="MraZ"/>
</dbReference>
<dbReference type="PANTHER" id="PTHR34701">
    <property type="entry name" value="TRANSCRIPTIONAL REGULATOR MRAZ"/>
    <property type="match status" value="1"/>
</dbReference>
<comment type="subcellular location">
    <subcellularLocation>
        <location evidence="7">Cytoplasm</location>
        <location evidence="7">Nucleoid</location>
    </subcellularLocation>
</comment>
<comment type="similarity">
    <text evidence="7">Belongs to the MraZ family.</text>
</comment>
<dbReference type="EMBL" id="MPRL01000005">
    <property type="protein sequence ID" value="OOZ41854.1"/>
    <property type="molecule type" value="Genomic_DNA"/>
</dbReference>
<evidence type="ECO:0000256" key="1">
    <source>
        <dbReference type="ARBA" id="ARBA00013860"/>
    </source>
</evidence>
<dbReference type="GO" id="GO:0000976">
    <property type="term" value="F:transcription cis-regulatory region binding"/>
    <property type="evidence" value="ECO:0007669"/>
    <property type="project" value="TreeGrafter"/>
</dbReference>
<dbReference type="NCBIfam" id="TIGR00242">
    <property type="entry name" value="division/cell wall cluster transcriptional repressor MraZ"/>
    <property type="match status" value="1"/>
</dbReference>
<evidence type="ECO:0000259" key="8">
    <source>
        <dbReference type="PROSITE" id="PS51740"/>
    </source>
</evidence>
<evidence type="ECO:0000313" key="9">
    <source>
        <dbReference type="EMBL" id="OOZ41854.1"/>
    </source>
</evidence>
<evidence type="ECO:0000256" key="6">
    <source>
        <dbReference type="ARBA" id="ARBA00023163"/>
    </source>
</evidence>
<dbReference type="PROSITE" id="PS51740">
    <property type="entry name" value="SPOVT_ABRB"/>
    <property type="match status" value="2"/>
</dbReference>
<dbReference type="RefSeq" id="WP_078482478.1">
    <property type="nucleotide sequence ID" value="NZ_MPRL01000005.1"/>
</dbReference>
<gene>
    <name evidence="7" type="primary">mraZ</name>
    <name evidence="9" type="ORF">BOW53_02345</name>
</gene>
<evidence type="ECO:0000256" key="3">
    <source>
        <dbReference type="ARBA" id="ARBA00022737"/>
    </source>
</evidence>
<dbReference type="AlphaFoldDB" id="A0A1T2L9Y1"/>
<dbReference type="CDD" id="cd16320">
    <property type="entry name" value="MraZ_N"/>
    <property type="match status" value="1"/>
</dbReference>
<dbReference type="CDD" id="cd16321">
    <property type="entry name" value="MraZ_C"/>
    <property type="match status" value="1"/>
</dbReference>
<dbReference type="GO" id="GO:0051301">
    <property type="term" value="P:cell division"/>
    <property type="evidence" value="ECO:0007669"/>
    <property type="project" value="UniProtKB-KW"/>
</dbReference>
<evidence type="ECO:0000313" key="10">
    <source>
        <dbReference type="Proteomes" id="UP000191110"/>
    </source>
</evidence>
<comment type="caution">
    <text evidence="9">The sequence shown here is derived from an EMBL/GenBank/DDBJ whole genome shotgun (WGS) entry which is preliminary data.</text>
</comment>
<feature type="domain" description="SpoVT-AbrB" evidence="8">
    <location>
        <begin position="81"/>
        <end position="124"/>
    </location>
</feature>
<name>A0A1T2L9Y1_9GAMM</name>